<gene>
    <name evidence="2" type="ORF">DMENIID0002_01560</name>
</gene>
<dbReference type="EMBL" id="AP029170">
    <property type="protein sequence ID" value="BFD45510.1"/>
    <property type="molecule type" value="Genomic_DNA"/>
</dbReference>
<proteinExistence type="predicted"/>
<organism evidence="2">
    <name type="scientific">Candidatus Tisiphia endosymbiont of Sergentomyia squamirostris</name>
    <dbReference type="NCBI Taxonomy" id="3113639"/>
    <lineage>
        <taxon>Bacteria</taxon>
        <taxon>Pseudomonadati</taxon>
        <taxon>Pseudomonadota</taxon>
        <taxon>Alphaproteobacteria</taxon>
        <taxon>Rickettsiales</taxon>
        <taxon>Rickettsiaceae</taxon>
        <taxon>Rickettsieae</taxon>
        <taxon>Candidatus Tisiphia</taxon>
    </lineage>
</organism>
<sequence>MRKNYQITNNYNKSLLLDNQVALSKTVEFTALVAFFLLCYICLLPEITFAASLENQLDKAGGLANGKVKTIGLSAATVLSSIWSVVRGNIKLAGVIVAIGVILGFYLEWIAGGMKVT</sequence>
<feature type="transmembrane region" description="Helical" evidence="1">
    <location>
        <begin position="70"/>
        <end position="86"/>
    </location>
</feature>
<protein>
    <submittedName>
        <fullName evidence="2">Uncharacterized protein</fullName>
    </submittedName>
</protein>
<name>A0AAT9G6V5_9RICK</name>
<accession>A0AAT9G6V5</accession>
<keyword evidence="1" id="KW-1133">Transmembrane helix</keyword>
<evidence type="ECO:0000256" key="1">
    <source>
        <dbReference type="SAM" id="Phobius"/>
    </source>
</evidence>
<dbReference type="AlphaFoldDB" id="A0AAT9G6V5"/>
<evidence type="ECO:0000313" key="2">
    <source>
        <dbReference type="EMBL" id="BFD45510.1"/>
    </source>
</evidence>
<keyword evidence="1" id="KW-0812">Transmembrane</keyword>
<feature type="transmembrane region" description="Helical" evidence="1">
    <location>
        <begin position="29"/>
        <end position="49"/>
    </location>
</feature>
<feature type="transmembrane region" description="Helical" evidence="1">
    <location>
        <begin position="92"/>
        <end position="111"/>
    </location>
</feature>
<keyword evidence="1" id="KW-0472">Membrane</keyword>
<reference evidence="2" key="1">
    <citation type="submission" date="2024-01" db="EMBL/GenBank/DDBJ databases">
        <title>Sequencing the genomes of a sandfly, Sergentomyia squamirostris, and its two endosymbionts.</title>
        <authorList>
            <person name="Itokawa K."/>
            <person name="Sanjoba C."/>
        </authorList>
    </citation>
    <scope>NUCLEOTIDE SEQUENCE</scope>
    <source>
        <strain evidence="2">RiSSQ</strain>
    </source>
</reference>